<evidence type="ECO:0000313" key="3">
    <source>
        <dbReference type="EMBL" id="GAA5147796.1"/>
    </source>
</evidence>
<feature type="signal peptide" evidence="2">
    <location>
        <begin position="1"/>
        <end position="24"/>
    </location>
</feature>
<proteinExistence type="predicted"/>
<accession>A0ABP9PJR7</accession>
<evidence type="ECO:0000256" key="1">
    <source>
        <dbReference type="SAM" id="MobiDB-lite"/>
    </source>
</evidence>
<dbReference type="Proteomes" id="UP001499852">
    <property type="component" value="Unassembled WGS sequence"/>
</dbReference>
<dbReference type="RefSeq" id="WP_345738475.1">
    <property type="nucleotide sequence ID" value="NZ_BAABIA010000010.1"/>
</dbReference>
<dbReference type="EMBL" id="BAABIA010000010">
    <property type="protein sequence ID" value="GAA5147796.1"/>
    <property type="molecule type" value="Genomic_DNA"/>
</dbReference>
<sequence length="105" mass="12324">MKRTFQILCLAVAALGLSSCTTYVEERGYVATHPGHVYRSGPRHNHGPYYGSSRYSHNRPVSYRSSSRYRPGYRDYDRNVRYDRYDSRHRSTLDTRVRADVGLFR</sequence>
<comment type="caution">
    <text evidence="3">The sequence shown here is derived from an EMBL/GenBank/DDBJ whole genome shotgun (WGS) entry which is preliminary data.</text>
</comment>
<keyword evidence="4" id="KW-1185">Reference proteome</keyword>
<feature type="region of interest" description="Disordered" evidence="1">
    <location>
        <begin position="39"/>
        <end position="74"/>
    </location>
</feature>
<gene>
    <name evidence="3" type="ORF">GCM10023213_43000</name>
</gene>
<organism evidence="3 4">
    <name type="scientific">Prosthecobacter algae</name>
    <dbReference type="NCBI Taxonomy" id="1144682"/>
    <lineage>
        <taxon>Bacteria</taxon>
        <taxon>Pseudomonadati</taxon>
        <taxon>Verrucomicrobiota</taxon>
        <taxon>Verrucomicrobiia</taxon>
        <taxon>Verrucomicrobiales</taxon>
        <taxon>Verrucomicrobiaceae</taxon>
        <taxon>Prosthecobacter</taxon>
    </lineage>
</organism>
<reference evidence="4" key="1">
    <citation type="journal article" date="2019" name="Int. J. Syst. Evol. Microbiol.">
        <title>The Global Catalogue of Microorganisms (GCM) 10K type strain sequencing project: providing services to taxonomists for standard genome sequencing and annotation.</title>
        <authorList>
            <consortium name="The Broad Institute Genomics Platform"/>
            <consortium name="The Broad Institute Genome Sequencing Center for Infectious Disease"/>
            <person name="Wu L."/>
            <person name="Ma J."/>
        </authorList>
    </citation>
    <scope>NUCLEOTIDE SEQUENCE [LARGE SCALE GENOMIC DNA]</scope>
    <source>
        <strain evidence="4">JCM 18053</strain>
    </source>
</reference>
<keyword evidence="2" id="KW-0732">Signal</keyword>
<name>A0ABP9PJR7_9BACT</name>
<protein>
    <recommendedName>
        <fullName evidence="5">Lipoprotein</fullName>
    </recommendedName>
</protein>
<evidence type="ECO:0000256" key="2">
    <source>
        <dbReference type="SAM" id="SignalP"/>
    </source>
</evidence>
<evidence type="ECO:0000313" key="4">
    <source>
        <dbReference type="Proteomes" id="UP001499852"/>
    </source>
</evidence>
<evidence type="ECO:0008006" key="5">
    <source>
        <dbReference type="Google" id="ProtNLM"/>
    </source>
</evidence>
<dbReference type="PROSITE" id="PS51257">
    <property type="entry name" value="PROKAR_LIPOPROTEIN"/>
    <property type="match status" value="1"/>
</dbReference>
<feature type="chain" id="PRO_5047398799" description="Lipoprotein" evidence="2">
    <location>
        <begin position="25"/>
        <end position="105"/>
    </location>
</feature>
<feature type="compositionally biased region" description="Low complexity" evidence="1">
    <location>
        <begin position="59"/>
        <end position="70"/>
    </location>
</feature>